<accession>A0A1Z4VPX0</accession>
<dbReference type="PANTHER" id="PTHR33986:SF15">
    <property type="entry name" value="MITOCHONDRIAL FISSION PROTEIN ELM1"/>
    <property type="match status" value="1"/>
</dbReference>
<dbReference type="PANTHER" id="PTHR33986">
    <property type="entry name" value="OS02G0535700 PROTEIN"/>
    <property type="match status" value="1"/>
</dbReference>
<dbReference type="RefSeq" id="WP_096365830.1">
    <property type="nucleotide sequence ID" value="NZ_AP018052.1"/>
</dbReference>
<keyword evidence="3" id="KW-1185">Reference proteome</keyword>
<dbReference type="InterPro" id="IPR009367">
    <property type="entry name" value="Elm1-like"/>
</dbReference>
<feature type="compositionally biased region" description="Basic and acidic residues" evidence="1">
    <location>
        <begin position="356"/>
        <end position="366"/>
    </location>
</feature>
<name>A0A1Z4VPX0_9GAMM</name>
<dbReference type="Pfam" id="PF06258">
    <property type="entry name" value="Mito_fiss_Elm1"/>
    <property type="match status" value="1"/>
</dbReference>
<dbReference type="EMBL" id="AP018052">
    <property type="protein sequence ID" value="BAZ93686.1"/>
    <property type="molecule type" value="Genomic_DNA"/>
</dbReference>
<gene>
    <name evidence="2" type="ORF">FOKN1_1288</name>
</gene>
<proteinExistence type="predicted"/>
<reference evidence="2 3" key="1">
    <citation type="submission" date="2017-05" db="EMBL/GenBank/DDBJ databases">
        <title>Thiocyanate degradation by Thiohalobacter thiocyanaticus FOKN1.</title>
        <authorList>
            <person name="Oshiki M."/>
            <person name="Fukushima T."/>
            <person name="Kawano S."/>
            <person name="Nakagawa J."/>
        </authorList>
    </citation>
    <scope>NUCLEOTIDE SEQUENCE [LARGE SCALE GENOMIC DNA]</scope>
    <source>
        <strain evidence="2 3">FOKN1</strain>
    </source>
</reference>
<feature type="region of interest" description="Disordered" evidence="1">
    <location>
        <begin position="347"/>
        <end position="366"/>
    </location>
</feature>
<evidence type="ECO:0000313" key="3">
    <source>
        <dbReference type="Proteomes" id="UP000218765"/>
    </source>
</evidence>
<evidence type="ECO:0000313" key="2">
    <source>
        <dbReference type="EMBL" id="BAZ93686.1"/>
    </source>
</evidence>
<dbReference type="AlphaFoldDB" id="A0A1Z4VPX0"/>
<sequence length="382" mass="42776">MSSQGRAPRIWRVLGDKRGDNGQVEVIAEALARQRGWTSELRHLEMQPRYVFGKPRVGPTLYHLDPERSDALTPPWPDLILTSGRRPANAALWIKQQSGGRSRIVLVGKPSGWMAHFDLIITSAETLPAPFPNVMHIGLPLMQLDPARLEAGRAEWEQAFAALPRPLVAFLIGGPTNPFVYNNTVVRRLRDRIDQVLASGGTPYLVGSRRTPPRFMQRLRRDLPAAVQVYDWNDPQDGNPYAGLLALGDRFVVTGDSISMQVEVARLGRPLEILPLPTGWFGGIDNARRRLAAWLFQPVRADNSGEQARIATARALYHLRLLQQTRHFPRFHQMLVDQGLARWAGDDADAAGAHGGPDRAGEQTEQDLQRILERIDRLLPDR</sequence>
<evidence type="ECO:0000256" key="1">
    <source>
        <dbReference type="SAM" id="MobiDB-lite"/>
    </source>
</evidence>
<protein>
    <submittedName>
        <fullName evidence="2">Nucleoside-diphosphate-sugar epimerase</fullName>
    </submittedName>
</protein>
<dbReference type="Proteomes" id="UP000218765">
    <property type="component" value="Chromosome"/>
</dbReference>
<dbReference type="OrthoDB" id="272235at2"/>
<dbReference type="KEGG" id="ttc:FOKN1_1288"/>
<organism evidence="2 3">
    <name type="scientific">Thiohalobacter thiocyanaticus</name>
    <dbReference type="NCBI Taxonomy" id="585455"/>
    <lineage>
        <taxon>Bacteria</taxon>
        <taxon>Pseudomonadati</taxon>
        <taxon>Pseudomonadota</taxon>
        <taxon>Gammaproteobacteria</taxon>
        <taxon>Thiohalobacterales</taxon>
        <taxon>Thiohalobacteraceae</taxon>
        <taxon>Thiohalobacter</taxon>
    </lineage>
</organism>